<name>A0A1I7WRY3_HETBA</name>
<accession>A0A1I7WRY3</accession>
<proteinExistence type="predicted"/>
<dbReference type="Proteomes" id="UP000095283">
    <property type="component" value="Unplaced"/>
</dbReference>
<reference evidence="3" key="1">
    <citation type="submission" date="2016-11" db="UniProtKB">
        <authorList>
            <consortium name="WormBaseParasite"/>
        </authorList>
    </citation>
    <scope>IDENTIFICATION</scope>
</reference>
<evidence type="ECO:0000313" key="2">
    <source>
        <dbReference type="Proteomes" id="UP000095283"/>
    </source>
</evidence>
<keyword evidence="2" id="KW-1185">Reference proteome</keyword>
<feature type="compositionally biased region" description="Basic and acidic residues" evidence="1">
    <location>
        <begin position="1"/>
        <end position="13"/>
    </location>
</feature>
<feature type="region of interest" description="Disordered" evidence="1">
    <location>
        <begin position="1"/>
        <end position="37"/>
    </location>
</feature>
<evidence type="ECO:0000313" key="3">
    <source>
        <dbReference type="WBParaSite" id="Hba_07947"/>
    </source>
</evidence>
<protein>
    <submittedName>
        <fullName evidence="3">Uncharacterized protein</fullName>
    </submittedName>
</protein>
<dbReference type="AlphaFoldDB" id="A0A1I7WRY3"/>
<feature type="region of interest" description="Disordered" evidence="1">
    <location>
        <begin position="61"/>
        <end position="93"/>
    </location>
</feature>
<feature type="compositionally biased region" description="Basic and acidic residues" evidence="1">
    <location>
        <begin position="61"/>
        <end position="71"/>
    </location>
</feature>
<sequence length="93" mass="10595">MGRTKASEADPLGRTKRGRPSKQKKEENVIRTGFDGHSNAPWRKTVSIFKQPVTLVHTSCRDTKKATDQQLKRGITTNRSQEKPYPVGYSYNF</sequence>
<evidence type="ECO:0000256" key="1">
    <source>
        <dbReference type="SAM" id="MobiDB-lite"/>
    </source>
</evidence>
<organism evidence="2 3">
    <name type="scientific">Heterorhabditis bacteriophora</name>
    <name type="common">Entomopathogenic nematode worm</name>
    <dbReference type="NCBI Taxonomy" id="37862"/>
    <lineage>
        <taxon>Eukaryota</taxon>
        <taxon>Metazoa</taxon>
        <taxon>Ecdysozoa</taxon>
        <taxon>Nematoda</taxon>
        <taxon>Chromadorea</taxon>
        <taxon>Rhabditida</taxon>
        <taxon>Rhabditina</taxon>
        <taxon>Rhabditomorpha</taxon>
        <taxon>Strongyloidea</taxon>
        <taxon>Heterorhabditidae</taxon>
        <taxon>Heterorhabditis</taxon>
    </lineage>
</organism>
<dbReference type="WBParaSite" id="Hba_07947">
    <property type="protein sequence ID" value="Hba_07947"/>
    <property type="gene ID" value="Hba_07947"/>
</dbReference>